<reference evidence="1" key="1">
    <citation type="journal article" date="2021" name="Nat. Commun.">
        <title>Genetic determinants of endophytism in the Arabidopsis root mycobiome.</title>
        <authorList>
            <person name="Mesny F."/>
            <person name="Miyauchi S."/>
            <person name="Thiergart T."/>
            <person name="Pickel B."/>
            <person name="Atanasova L."/>
            <person name="Karlsson M."/>
            <person name="Huettel B."/>
            <person name="Barry K.W."/>
            <person name="Haridas S."/>
            <person name="Chen C."/>
            <person name="Bauer D."/>
            <person name="Andreopoulos W."/>
            <person name="Pangilinan J."/>
            <person name="LaButti K."/>
            <person name="Riley R."/>
            <person name="Lipzen A."/>
            <person name="Clum A."/>
            <person name="Drula E."/>
            <person name="Henrissat B."/>
            <person name="Kohler A."/>
            <person name="Grigoriev I.V."/>
            <person name="Martin F.M."/>
            <person name="Hacquard S."/>
        </authorList>
    </citation>
    <scope>NUCLEOTIDE SEQUENCE</scope>
    <source>
        <strain evidence="1">MPI-CAGE-AT-0147</strain>
    </source>
</reference>
<dbReference type="InterPro" id="IPR021838">
    <property type="entry name" value="DUF3431"/>
</dbReference>
<comment type="caution">
    <text evidence="1">The sequence shown here is derived from an EMBL/GenBank/DDBJ whole genome shotgun (WGS) entry which is preliminary data.</text>
</comment>
<dbReference type="Pfam" id="PF11913">
    <property type="entry name" value="DUF3431"/>
    <property type="match status" value="1"/>
</dbReference>
<dbReference type="OrthoDB" id="426718at2759"/>
<evidence type="ECO:0000313" key="1">
    <source>
        <dbReference type="EMBL" id="KAH7134034.1"/>
    </source>
</evidence>
<evidence type="ECO:0000313" key="2">
    <source>
        <dbReference type="Proteomes" id="UP000738349"/>
    </source>
</evidence>
<protein>
    <submittedName>
        <fullName evidence="1">Uncharacterized protein</fullName>
    </submittedName>
</protein>
<gene>
    <name evidence="1" type="ORF">EDB81DRAFT_886838</name>
</gene>
<sequence>MYVANKPSSWNYLSQNKGNEAMTYLTYLIDHYDDLPEVMVFMHGHRTAWHNNALIRRSSSLTVNKLRPEAVIQNGFVNLACDKVLQRTIKPVAGALGPSVLDLT</sequence>
<proteinExistence type="predicted"/>
<name>A0A9P9E7M4_9HYPO</name>
<dbReference type="AlphaFoldDB" id="A0A9P9E7M4"/>
<dbReference type="PANTHER" id="PTHR37490">
    <property type="entry name" value="EXPRESSED PROTEIN"/>
    <property type="match status" value="1"/>
</dbReference>
<keyword evidence="2" id="KW-1185">Reference proteome</keyword>
<accession>A0A9P9E7M4</accession>
<organism evidence="1 2">
    <name type="scientific">Dactylonectria macrodidyma</name>
    <dbReference type="NCBI Taxonomy" id="307937"/>
    <lineage>
        <taxon>Eukaryota</taxon>
        <taxon>Fungi</taxon>
        <taxon>Dikarya</taxon>
        <taxon>Ascomycota</taxon>
        <taxon>Pezizomycotina</taxon>
        <taxon>Sordariomycetes</taxon>
        <taxon>Hypocreomycetidae</taxon>
        <taxon>Hypocreales</taxon>
        <taxon>Nectriaceae</taxon>
        <taxon>Dactylonectria</taxon>
    </lineage>
</organism>
<dbReference type="PANTHER" id="PTHR37490:SF2">
    <property type="match status" value="1"/>
</dbReference>
<dbReference type="EMBL" id="JAGMUV010000014">
    <property type="protein sequence ID" value="KAH7134034.1"/>
    <property type="molecule type" value="Genomic_DNA"/>
</dbReference>
<dbReference type="Proteomes" id="UP000738349">
    <property type="component" value="Unassembled WGS sequence"/>
</dbReference>